<organism evidence="2 3">
    <name type="scientific">Candidatus Aeolococcus gillhamiae</name>
    <dbReference type="NCBI Taxonomy" id="3127015"/>
    <lineage>
        <taxon>Bacteria</taxon>
        <taxon>Bacillati</taxon>
        <taxon>Candidatus Dormiibacterota</taxon>
        <taxon>Candidatus Dormibacteria</taxon>
        <taxon>Candidatus Aeolococcales</taxon>
        <taxon>Candidatus Aeolococcaceae</taxon>
        <taxon>Candidatus Aeolococcus</taxon>
    </lineage>
</organism>
<dbReference type="InterPro" id="IPR002734">
    <property type="entry name" value="RibDG_C"/>
</dbReference>
<accession>A0A2W5ZIN8</accession>
<dbReference type="InterPro" id="IPR024072">
    <property type="entry name" value="DHFR-like_dom_sf"/>
</dbReference>
<dbReference type="GO" id="GO:0009231">
    <property type="term" value="P:riboflavin biosynthetic process"/>
    <property type="evidence" value="ECO:0007669"/>
    <property type="project" value="InterPro"/>
</dbReference>
<dbReference type="EMBL" id="QHBU01000053">
    <property type="protein sequence ID" value="PZR82915.1"/>
    <property type="molecule type" value="Genomic_DNA"/>
</dbReference>
<gene>
    <name evidence="2" type="ORF">DLM65_02965</name>
</gene>
<dbReference type="GO" id="GO:0008703">
    <property type="term" value="F:5-amino-6-(5-phosphoribosylamino)uracil reductase activity"/>
    <property type="evidence" value="ECO:0007669"/>
    <property type="project" value="InterPro"/>
</dbReference>
<evidence type="ECO:0000313" key="2">
    <source>
        <dbReference type="EMBL" id="PZR82915.1"/>
    </source>
</evidence>
<evidence type="ECO:0000259" key="1">
    <source>
        <dbReference type="Pfam" id="PF01872"/>
    </source>
</evidence>
<comment type="caution">
    <text evidence="2">The sequence shown here is derived from an EMBL/GenBank/DDBJ whole genome shotgun (WGS) entry which is preliminary data.</text>
</comment>
<sequence length="192" mass="20660">ADVIVVGAGTLRSLPRHRWTPGFVSPDDAALWRQHRTRVRGDASPAPLIVVSANAAVPPRHPAIATPDGDVVVLTRLGAEVSGLPAHVRIVQMEGSGTLQGLAVRSWIEENLSPRFILCEGGPHLFGSLLADGSVDELFLTVAPRIAGRRNDSRSALVQGWAAPPRELTEMTLLSARRAADTLFLRYRVDTV</sequence>
<dbReference type="Gene3D" id="3.40.430.10">
    <property type="entry name" value="Dihydrofolate Reductase, subunit A"/>
    <property type="match status" value="1"/>
</dbReference>
<dbReference type="SUPFAM" id="SSF53597">
    <property type="entry name" value="Dihydrofolate reductase-like"/>
    <property type="match status" value="1"/>
</dbReference>
<feature type="domain" description="Bacterial bifunctional deaminase-reductase C-terminal" evidence="1">
    <location>
        <begin position="2"/>
        <end position="154"/>
    </location>
</feature>
<evidence type="ECO:0000313" key="3">
    <source>
        <dbReference type="Proteomes" id="UP000248724"/>
    </source>
</evidence>
<protein>
    <recommendedName>
        <fullName evidence="1">Bacterial bifunctional deaminase-reductase C-terminal domain-containing protein</fullName>
    </recommendedName>
</protein>
<dbReference type="Pfam" id="PF01872">
    <property type="entry name" value="RibD_C"/>
    <property type="match status" value="1"/>
</dbReference>
<feature type="non-terminal residue" evidence="2">
    <location>
        <position position="1"/>
    </location>
</feature>
<dbReference type="Proteomes" id="UP000248724">
    <property type="component" value="Unassembled WGS sequence"/>
</dbReference>
<name>A0A2W5ZIN8_9BACT</name>
<reference evidence="2 3" key="1">
    <citation type="journal article" date="2017" name="Nature">
        <title>Atmospheric trace gases support primary production in Antarctic desert surface soil.</title>
        <authorList>
            <person name="Ji M."/>
            <person name="Greening C."/>
            <person name="Vanwonterghem I."/>
            <person name="Carere C.R."/>
            <person name="Bay S.K."/>
            <person name="Steen J.A."/>
            <person name="Montgomery K."/>
            <person name="Lines T."/>
            <person name="Beardall J."/>
            <person name="van Dorst J."/>
            <person name="Snape I."/>
            <person name="Stott M.B."/>
            <person name="Hugenholtz P."/>
            <person name="Ferrari B.C."/>
        </authorList>
    </citation>
    <scope>NUCLEOTIDE SEQUENCE [LARGE SCALE GENOMIC DNA]</scope>
    <source>
        <strain evidence="2">RRmetagenome_bin12</strain>
    </source>
</reference>
<proteinExistence type="predicted"/>
<dbReference type="AlphaFoldDB" id="A0A2W5ZIN8"/>